<reference evidence="6 7" key="1">
    <citation type="submission" date="2021-07" db="EMBL/GenBank/DDBJ databases">
        <title>The Aristolochia fimbriata genome: insights into angiosperm evolution, floral development and chemical biosynthesis.</title>
        <authorList>
            <person name="Jiao Y."/>
        </authorList>
    </citation>
    <scope>NUCLEOTIDE SEQUENCE [LARGE SCALE GENOMIC DNA]</scope>
    <source>
        <strain evidence="6">IBCAS-2021</strain>
        <tissue evidence="6">Leaf</tissue>
    </source>
</reference>
<evidence type="ECO:0000313" key="6">
    <source>
        <dbReference type="EMBL" id="KAG9458058.1"/>
    </source>
</evidence>
<dbReference type="Proteomes" id="UP000825729">
    <property type="component" value="Unassembled WGS sequence"/>
</dbReference>
<gene>
    <name evidence="6" type="ORF">H6P81_002566</name>
</gene>
<dbReference type="InterPro" id="IPR007650">
    <property type="entry name" value="Zf-FLZ_dom"/>
</dbReference>
<keyword evidence="2" id="KW-0479">Metal-binding</keyword>
<evidence type="ECO:0000259" key="5">
    <source>
        <dbReference type="PROSITE" id="PS51795"/>
    </source>
</evidence>
<evidence type="ECO:0000256" key="3">
    <source>
        <dbReference type="PROSITE-ProRule" id="PRU01131"/>
    </source>
</evidence>
<evidence type="ECO:0000256" key="4">
    <source>
        <dbReference type="SAM" id="MobiDB-lite"/>
    </source>
</evidence>
<evidence type="ECO:0000313" key="7">
    <source>
        <dbReference type="Proteomes" id="UP000825729"/>
    </source>
</evidence>
<feature type="domain" description="FLZ-type" evidence="5">
    <location>
        <begin position="160"/>
        <end position="203"/>
    </location>
</feature>
<feature type="region of interest" description="Disordered" evidence="4">
    <location>
        <begin position="1"/>
        <end position="47"/>
    </location>
</feature>
<feature type="zinc finger region" description="FLZ-type" evidence="3">
    <location>
        <begin position="160"/>
        <end position="203"/>
    </location>
</feature>
<dbReference type="EMBL" id="JAINDJ010000002">
    <property type="protein sequence ID" value="KAG9458058.1"/>
    <property type="molecule type" value="Genomic_DNA"/>
</dbReference>
<dbReference type="Pfam" id="PF04570">
    <property type="entry name" value="zf-FLZ"/>
    <property type="match status" value="1"/>
</dbReference>
<dbReference type="AlphaFoldDB" id="A0AAV7FEP4"/>
<protein>
    <recommendedName>
        <fullName evidence="5">FLZ-type domain-containing protein</fullName>
    </recommendedName>
</protein>
<sequence length="230" mass="24994">MLGKKRCRDSPRRPPEAVVTGGESLVGFSDVPASPTETRVGSPNKWRSKESEAVGLGIIAALQKSGDVQAKFVVGGGGGGGLNLSRTDPIPVGKNNSTGDGGVDERSDVGRSESFTSVTYRGRHRLSVTRDDGKSRNMGVFLASSPPRFTEDFMGFQTSDFLSYCHLCWKKLHGKDIYMYRGEKAFCSSECRYRQIVSDEYQEKCRSEASEISNSSYNTDILLSPGIAAV</sequence>
<feature type="region of interest" description="Disordered" evidence="4">
    <location>
        <begin position="84"/>
        <end position="109"/>
    </location>
</feature>
<proteinExistence type="inferred from homology"/>
<dbReference type="PANTHER" id="PTHR47208:SF5">
    <property type="entry name" value="FCS-LIKE ZINC FINGER 12-RELATED"/>
    <property type="match status" value="1"/>
</dbReference>
<comment type="caution">
    <text evidence="6">The sequence shown here is derived from an EMBL/GenBank/DDBJ whole genome shotgun (WGS) entry which is preliminary data.</text>
</comment>
<dbReference type="InterPro" id="IPR044604">
    <property type="entry name" value="FLZ12/13/14"/>
</dbReference>
<name>A0AAV7FEP4_ARIFI</name>
<dbReference type="PANTHER" id="PTHR47208">
    <property type="entry name" value="OS02G0174800 PROTEIN"/>
    <property type="match status" value="1"/>
</dbReference>
<dbReference type="GO" id="GO:0046872">
    <property type="term" value="F:metal ion binding"/>
    <property type="evidence" value="ECO:0007669"/>
    <property type="project" value="UniProtKB-KW"/>
</dbReference>
<keyword evidence="7" id="KW-1185">Reference proteome</keyword>
<accession>A0AAV7FEP4</accession>
<evidence type="ECO:0000256" key="2">
    <source>
        <dbReference type="ARBA" id="ARBA00022723"/>
    </source>
</evidence>
<organism evidence="6 7">
    <name type="scientific">Aristolochia fimbriata</name>
    <name type="common">White veined hardy Dutchman's pipe vine</name>
    <dbReference type="NCBI Taxonomy" id="158543"/>
    <lineage>
        <taxon>Eukaryota</taxon>
        <taxon>Viridiplantae</taxon>
        <taxon>Streptophyta</taxon>
        <taxon>Embryophyta</taxon>
        <taxon>Tracheophyta</taxon>
        <taxon>Spermatophyta</taxon>
        <taxon>Magnoliopsida</taxon>
        <taxon>Magnoliidae</taxon>
        <taxon>Piperales</taxon>
        <taxon>Aristolochiaceae</taxon>
        <taxon>Aristolochia</taxon>
    </lineage>
</organism>
<dbReference type="PROSITE" id="PS51795">
    <property type="entry name" value="ZF_FLZ"/>
    <property type="match status" value="1"/>
</dbReference>
<evidence type="ECO:0000256" key="1">
    <source>
        <dbReference type="ARBA" id="ARBA00009374"/>
    </source>
</evidence>
<comment type="similarity">
    <text evidence="1">Belongs to the FLZ family.</text>
</comment>